<accession>A0A2H1VBB0</accession>
<proteinExistence type="predicted"/>
<dbReference type="EMBL" id="ODYU01001614">
    <property type="protein sequence ID" value="SOQ38086.1"/>
    <property type="molecule type" value="Genomic_DNA"/>
</dbReference>
<organism evidence="2">
    <name type="scientific">Spodoptera frugiperda</name>
    <name type="common">Fall armyworm</name>
    <dbReference type="NCBI Taxonomy" id="7108"/>
    <lineage>
        <taxon>Eukaryota</taxon>
        <taxon>Metazoa</taxon>
        <taxon>Ecdysozoa</taxon>
        <taxon>Arthropoda</taxon>
        <taxon>Hexapoda</taxon>
        <taxon>Insecta</taxon>
        <taxon>Pterygota</taxon>
        <taxon>Neoptera</taxon>
        <taxon>Endopterygota</taxon>
        <taxon>Lepidoptera</taxon>
        <taxon>Glossata</taxon>
        <taxon>Ditrysia</taxon>
        <taxon>Noctuoidea</taxon>
        <taxon>Noctuidae</taxon>
        <taxon>Amphipyrinae</taxon>
        <taxon>Spodoptera</taxon>
    </lineage>
</organism>
<name>A0A2H1VBB0_SPOFR</name>
<keyword evidence="1" id="KW-1133">Transmembrane helix</keyword>
<sequence length="233" mass="26629">MASRAYFYCQSVTLLCISLFSYISLWYKSVNEPTDQMMVNNHCRSWTPESQEALQGISLLFDDQELQGRWGIRDWEELEGVTHLENVKKIVKSPLALTEDIFIHNTRLYEIIIVYTGGHGNWSRHTILTRKLTEKSFTSFESQRDWSGRTTSSRLRKMLMIKSPLILRLNASACIPRQSDLHHLQFVIDEMGAIHAMTSPALGEARGSVRLLLTKNYSCFSSRSPGKPATPAE</sequence>
<evidence type="ECO:0000256" key="1">
    <source>
        <dbReference type="SAM" id="Phobius"/>
    </source>
</evidence>
<protein>
    <submittedName>
        <fullName evidence="2">SFRICE_016838</fullName>
    </submittedName>
</protein>
<keyword evidence="1" id="KW-0812">Transmembrane</keyword>
<gene>
    <name evidence="2" type="ORF">SFRICE_016838</name>
</gene>
<keyword evidence="1" id="KW-0472">Membrane</keyword>
<reference evidence="2" key="1">
    <citation type="submission" date="2016-07" db="EMBL/GenBank/DDBJ databases">
        <authorList>
            <person name="Bretaudeau A."/>
        </authorList>
    </citation>
    <scope>NUCLEOTIDE SEQUENCE</scope>
    <source>
        <strain evidence="2">Rice</strain>
        <tissue evidence="2">Whole body</tissue>
    </source>
</reference>
<evidence type="ECO:0000313" key="2">
    <source>
        <dbReference type="EMBL" id="SOQ38086.1"/>
    </source>
</evidence>
<feature type="transmembrane region" description="Helical" evidence="1">
    <location>
        <begin position="7"/>
        <end position="27"/>
    </location>
</feature>
<dbReference type="AlphaFoldDB" id="A0A2H1VBB0"/>